<dbReference type="AlphaFoldDB" id="A0A6A5Z0L1"/>
<keyword evidence="4" id="KW-1185">Reference proteome</keyword>
<name>A0A6A5Z0L1_9PLEO</name>
<evidence type="ECO:0000313" key="4">
    <source>
        <dbReference type="Proteomes" id="UP000799770"/>
    </source>
</evidence>
<dbReference type="Proteomes" id="UP000799770">
    <property type="component" value="Unassembled WGS sequence"/>
</dbReference>
<reference evidence="3" key="1">
    <citation type="journal article" date="2020" name="Stud. Mycol.">
        <title>101 Dothideomycetes genomes: a test case for predicting lifestyles and emergence of pathogens.</title>
        <authorList>
            <person name="Haridas S."/>
            <person name="Albert R."/>
            <person name="Binder M."/>
            <person name="Bloem J."/>
            <person name="Labutti K."/>
            <person name="Salamov A."/>
            <person name="Andreopoulos B."/>
            <person name="Baker S."/>
            <person name="Barry K."/>
            <person name="Bills G."/>
            <person name="Bluhm B."/>
            <person name="Cannon C."/>
            <person name="Castanera R."/>
            <person name="Culley D."/>
            <person name="Daum C."/>
            <person name="Ezra D."/>
            <person name="Gonzalez J."/>
            <person name="Henrissat B."/>
            <person name="Kuo A."/>
            <person name="Liang C."/>
            <person name="Lipzen A."/>
            <person name="Lutzoni F."/>
            <person name="Magnuson J."/>
            <person name="Mondo S."/>
            <person name="Nolan M."/>
            <person name="Ohm R."/>
            <person name="Pangilinan J."/>
            <person name="Park H.-J."/>
            <person name="Ramirez L."/>
            <person name="Alfaro M."/>
            <person name="Sun H."/>
            <person name="Tritt A."/>
            <person name="Yoshinaga Y."/>
            <person name="Zwiers L.-H."/>
            <person name="Turgeon B."/>
            <person name="Goodwin S."/>
            <person name="Spatafora J."/>
            <person name="Crous P."/>
            <person name="Grigoriev I."/>
        </authorList>
    </citation>
    <scope>NUCLEOTIDE SEQUENCE</scope>
    <source>
        <strain evidence="3">CBS 627.86</strain>
    </source>
</reference>
<dbReference type="GO" id="GO:0010420">
    <property type="term" value="F:polyprenyldihydroxybenzoate methyltransferase activity"/>
    <property type="evidence" value="ECO:0007669"/>
    <property type="project" value="TreeGrafter"/>
</dbReference>
<dbReference type="PANTHER" id="PTHR43464:SF52">
    <property type="entry name" value="PUTATIVE-RELATED"/>
    <property type="match status" value="1"/>
</dbReference>
<feature type="compositionally biased region" description="Polar residues" evidence="1">
    <location>
        <begin position="1"/>
        <end position="30"/>
    </location>
</feature>
<dbReference type="InterPro" id="IPR029063">
    <property type="entry name" value="SAM-dependent_MTases_sf"/>
</dbReference>
<evidence type="ECO:0000313" key="3">
    <source>
        <dbReference type="EMBL" id="KAF2112952.1"/>
    </source>
</evidence>
<dbReference type="CDD" id="cd02440">
    <property type="entry name" value="AdoMet_MTases"/>
    <property type="match status" value="1"/>
</dbReference>
<feature type="compositionally biased region" description="Polar residues" evidence="1">
    <location>
        <begin position="42"/>
        <end position="56"/>
    </location>
</feature>
<sequence length="336" mass="36651">MTQPTAVNMTFDTSLVDTQAQTGSFSTTESDPSDAGWAMKTPTLQQGEDSQTTPKQSQEKGESLLPPGQTLMSPPPKPSTPVQHIPTQDAYDEWASVYDMDGNMLQSIDDVELATLLPELISLVLQNSSNRVGLLDLGCGTGRNTSKLLNYAWPQDLQVDVMALDFSKGMLDVAATKLQPLVDQQQNLRLKLEQCNCFPTDSDLNASPLPLANLAQFDALTSTLVLEHISLPAYFTTLSALVTKGGHALVTNMHSEMGKISQAGFINKDGVKVRGTSYAHTPEETVEEAKKAGFAVLSLKERAVEKEDVETRRVGERGNKWIGIKVWYGLLLRKIA</sequence>
<dbReference type="InterPro" id="IPR013217">
    <property type="entry name" value="Methyltransf_12"/>
</dbReference>
<keyword evidence="3" id="KW-0808">Transferase</keyword>
<dbReference type="Pfam" id="PF08242">
    <property type="entry name" value="Methyltransf_12"/>
    <property type="match status" value="1"/>
</dbReference>
<organism evidence="3 4">
    <name type="scientific">Lophiotrema nucula</name>
    <dbReference type="NCBI Taxonomy" id="690887"/>
    <lineage>
        <taxon>Eukaryota</taxon>
        <taxon>Fungi</taxon>
        <taxon>Dikarya</taxon>
        <taxon>Ascomycota</taxon>
        <taxon>Pezizomycotina</taxon>
        <taxon>Dothideomycetes</taxon>
        <taxon>Pleosporomycetidae</taxon>
        <taxon>Pleosporales</taxon>
        <taxon>Lophiotremataceae</taxon>
        <taxon>Lophiotrema</taxon>
    </lineage>
</organism>
<dbReference type="Gene3D" id="3.40.50.150">
    <property type="entry name" value="Vaccinia Virus protein VP39"/>
    <property type="match status" value="1"/>
</dbReference>
<dbReference type="SUPFAM" id="SSF53335">
    <property type="entry name" value="S-adenosyl-L-methionine-dependent methyltransferases"/>
    <property type="match status" value="1"/>
</dbReference>
<proteinExistence type="predicted"/>
<dbReference type="PANTHER" id="PTHR43464">
    <property type="entry name" value="METHYLTRANSFERASE"/>
    <property type="match status" value="1"/>
</dbReference>
<keyword evidence="3" id="KW-0489">Methyltransferase</keyword>
<dbReference type="OrthoDB" id="66144at2759"/>
<dbReference type="EMBL" id="ML977329">
    <property type="protein sequence ID" value="KAF2112952.1"/>
    <property type="molecule type" value="Genomic_DNA"/>
</dbReference>
<accession>A0A6A5Z0L1</accession>
<dbReference type="GO" id="GO:0032259">
    <property type="term" value="P:methylation"/>
    <property type="evidence" value="ECO:0007669"/>
    <property type="project" value="UniProtKB-KW"/>
</dbReference>
<gene>
    <name evidence="3" type="ORF">BDV96DRAFT_496743</name>
</gene>
<feature type="domain" description="Methyltransferase type 12" evidence="2">
    <location>
        <begin position="135"/>
        <end position="247"/>
    </location>
</feature>
<evidence type="ECO:0000259" key="2">
    <source>
        <dbReference type="Pfam" id="PF08242"/>
    </source>
</evidence>
<protein>
    <submittedName>
        <fullName evidence="3">S-adenosyl-L-methionine-dependent methyltransferase</fullName>
    </submittedName>
</protein>
<feature type="region of interest" description="Disordered" evidence="1">
    <location>
        <begin position="1"/>
        <end position="85"/>
    </location>
</feature>
<evidence type="ECO:0000256" key="1">
    <source>
        <dbReference type="SAM" id="MobiDB-lite"/>
    </source>
</evidence>